<dbReference type="KEGG" id="nhu:H0264_35840"/>
<dbReference type="Gene3D" id="2.60.120.10">
    <property type="entry name" value="Jelly Rolls"/>
    <property type="match status" value="1"/>
</dbReference>
<dbReference type="Pfam" id="PF07883">
    <property type="entry name" value="Cupin_2"/>
    <property type="match status" value="1"/>
</dbReference>
<dbReference type="InterPro" id="IPR013096">
    <property type="entry name" value="Cupin_2"/>
</dbReference>
<dbReference type="InterPro" id="IPR014710">
    <property type="entry name" value="RmlC-like_jellyroll"/>
</dbReference>
<evidence type="ECO:0000313" key="3">
    <source>
        <dbReference type="Proteomes" id="UP000515512"/>
    </source>
</evidence>
<dbReference type="AlphaFoldDB" id="A0A7D6VA13"/>
<sequence>MPVTTAATAQVFEMHNARFTSLIRPSTGSTELCVWRVEVAPGTEGVAHRVLREEAFVVLSGGPTLTVEGVTTDLAVGDAALAPAGSTIRLSNLGEQPAVVLVTVPVGFTGELADGTVVNPPWVN</sequence>
<reference evidence="2 3" key="1">
    <citation type="submission" date="2020-07" db="EMBL/GenBank/DDBJ databases">
        <authorList>
            <person name="Zhuang K."/>
            <person name="Ran Y."/>
        </authorList>
    </citation>
    <scope>NUCLEOTIDE SEQUENCE [LARGE SCALE GENOMIC DNA]</scope>
    <source>
        <strain evidence="2 3">WCH-YHL-001</strain>
    </source>
</reference>
<accession>A0A7D6VA13</accession>
<dbReference type="Proteomes" id="UP000515512">
    <property type="component" value="Chromosome"/>
</dbReference>
<name>A0A7D6VA13_9NOCA</name>
<evidence type="ECO:0000259" key="1">
    <source>
        <dbReference type="Pfam" id="PF07883"/>
    </source>
</evidence>
<keyword evidence="3" id="KW-1185">Reference proteome</keyword>
<dbReference type="EMBL" id="CP059399">
    <property type="protein sequence ID" value="QLY30434.1"/>
    <property type="molecule type" value="Genomic_DNA"/>
</dbReference>
<evidence type="ECO:0000313" key="2">
    <source>
        <dbReference type="EMBL" id="QLY30434.1"/>
    </source>
</evidence>
<dbReference type="InterPro" id="IPR011051">
    <property type="entry name" value="RmlC_Cupin_sf"/>
</dbReference>
<gene>
    <name evidence="2" type="ORF">H0264_35840</name>
</gene>
<dbReference type="RefSeq" id="WP_181581632.1">
    <property type="nucleotide sequence ID" value="NZ_CP059399.1"/>
</dbReference>
<dbReference type="SUPFAM" id="SSF51182">
    <property type="entry name" value="RmlC-like cupins"/>
    <property type="match status" value="1"/>
</dbReference>
<protein>
    <submittedName>
        <fullName evidence="2">Cupin domain-containing protein</fullName>
    </submittedName>
</protein>
<proteinExistence type="predicted"/>
<feature type="domain" description="Cupin type-2" evidence="1">
    <location>
        <begin position="36"/>
        <end position="103"/>
    </location>
</feature>
<organism evidence="2 3">
    <name type="scientific">Nocardia huaxiensis</name>
    <dbReference type="NCBI Taxonomy" id="2755382"/>
    <lineage>
        <taxon>Bacteria</taxon>
        <taxon>Bacillati</taxon>
        <taxon>Actinomycetota</taxon>
        <taxon>Actinomycetes</taxon>
        <taxon>Mycobacteriales</taxon>
        <taxon>Nocardiaceae</taxon>
        <taxon>Nocardia</taxon>
    </lineage>
</organism>